<evidence type="ECO:0000256" key="3">
    <source>
        <dbReference type="ARBA" id="ARBA00022598"/>
    </source>
</evidence>
<dbReference type="CDD" id="cd00806">
    <property type="entry name" value="TrpRS_core"/>
    <property type="match status" value="1"/>
</dbReference>
<keyword evidence="6 9" id="KW-0648">Protein biosynthesis</keyword>
<dbReference type="InterPro" id="IPR002306">
    <property type="entry name" value="Trp-tRNA-ligase"/>
</dbReference>
<comment type="similarity">
    <text evidence="1 9">Belongs to the class-I aminoacyl-tRNA synthetase family.</text>
</comment>
<dbReference type="PANTHER" id="PTHR10055">
    <property type="entry name" value="TRYPTOPHANYL-TRNA SYNTHETASE"/>
    <property type="match status" value="1"/>
</dbReference>
<protein>
    <recommendedName>
        <fullName evidence="2 8">Tryptophan--tRNA ligase</fullName>
        <ecNumber evidence="2 8">6.1.1.2</ecNumber>
    </recommendedName>
</protein>
<dbReference type="GO" id="GO:0004830">
    <property type="term" value="F:tryptophan-tRNA ligase activity"/>
    <property type="evidence" value="ECO:0007669"/>
    <property type="project" value="UniProtKB-UniRule"/>
</dbReference>
<keyword evidence="3 9" id="KW-0436">Ligase</keyword>
<dbReference type="EC" id="6.1.1.2" evidence="2 8"/>
<sequence>MSGEFKVTPWEVEGVVDYKKLLEYFGASELTEELIEKMRSIVGELHPLIARRIFYAHRDLDLVLKDYVEGRGFFLYTGIAPSRSAMHLGHVVPFILTQWLQEKFNVNAYIMIPDEEKYLAKKVEDLKCVDENVERTILDIIALGFDPDKTFIFRDREYIKHLYTAAVVAARKINFSLAKAVFGFNGETSIGLIFYPALQIVPTFFERRRCLIPYGIDQDPYFRIQRDIAPKLGYYKTAGIMSIFIPGLEGISSKMSASKPETAIFLNDDPKVAAKKIMNAFTGGQPTIKEQREKGGNPEICCVYQWFRILFEPWEKELIERYERCKAGELLCGECKVELARRVREFLESHQKKVRDAEKLKSRFLYDGVLAQRMWNWEFKY</sequence>
<evidence type="ECO:0000313" key="13">
    <source>
        <dbReference type="Proteomes" id="UP000269499"/>
    </source>
</evidence>
<dbReference type="InterPro" id="IPR014729">
    <property type="entry name" value="Rossmann-like_a/b/a_fold"/>
</dbReference>
<evidence type="ECO:0000313" key="12">
    <source>
        <dbReference type="Proteomes" id="UP000268446"/>
    </source>
</evidence>
<dbReference type="NCBIfam" id="NF008927">
    <property type="entry name" value="PRK12285.1-4"/>
    <property type="match status" value="1"/>
</dbReference>
<proteinExistence type="inferred from homology"/>
<keyword evidence="5 9" id="KW-0067">ATP-binding</keyword>
<dbReference type="Gene3D" id="3.40.50.620">
    <property type="entry name" value="HUPs"/>
    <property type="match status" value="1"/>
</dbReference>
<dbReference type="Pfam" id="PF00579">
    <property type="entry name" value="tRNA-synt_1b"/>
    <property type="match status" value="1"/>
</dbReference>
<dbReference type="GO" id="GO:0005737">
    <property type="term" value="C:cytoplasm"/>
    <property type="evidence" value="ECO:0007669"/>
    <property type="project" value="UniProtKB-UniRule"/>
</dbReference>
<reference evidence="12 13" key="1">
    <citation type="submission" date="2018-06" db="EMBL/GenBank/DDBJ databases">
        <title>Extensive metabolic versatility and redundancy in microbially diverse, dynamic hydrothermal sediments.</title>
        <authorList>
            <person name="Dombrowski N."/>
            <person name="Teske A."/>
            <person name="Baker B.J."/>
        </authorList>
    </citation>
    <scope>NUCLEOTIDE SEQUENCE [LARGE SCALE GENOMIC DNA]</scope>
    <source>
        <strain evidence="11">B20_G2</strain>
        <strain evidence="10">B29_G17</strain>
    </source>
</reference>
<evidence type="ECO:0000256" key="7">
    <source>
        <dbReference type="ARBA" id="ARBA00023146"/>
    </source>
</evidence>
<evidence type="ECO:0000256" key="5">
    <source>
        <dbReference type="ARBA" id="ARBA00022840"/>
    </source>
</evidence>
<evidence type="ECO:0000313" key="10">
    <source>
        <dbReference type="EMBL" id="RLE51565.1"/>
    </source>
</evidence>
<dbReference type="SUPFAM" id="SSF52374">
    <property type="entry name" value="Nucleotidylyl transferase"/>
    <property type="match status" value="1"/>
</dbReference>
<organism evidence="10 12">
    <name type="scientific">Thermoproteota archaeon</name>
    <dbReference type="NCBI Taxonomy" id="2056631"/>
    <lineage>
        <taxon>Archaea</taxon>
        <taxon>Thermoproteota</taxon>
    </lineage>
</organism>
<dbReference type="GO" id="GO:0006436">
    <property type="term" value="P:tryptophanyl-tRNA aminoacylation"/>
    <property type="evidence" value="ECO:0007669"/>
    <property type="project" value="UniProtKB-UniRule"/>
</dbReference>
<dbReference type="GO" id="GO:0005524">
    <property type="term" value="F:ATP binding"/>
    <property type="evidence" value="ECO:0007669"/>
    <property type="project" value="UniProtKB-KW"/>
</dbReference>
<dbReference type="PANTHER" id="PTHR10055:SF1">
    <property type="entry name" value="TRYPTOPHAN--TRNA LIGASE, CYTOPLASMIC"/>
    <property type="match status" value="1"/>
</dbReference>
<dbReference type="EMBL" id="QMRA01000124">
    <property type="protein sequence ID" value="RLE52278.1"/>
    <property type="molecule type" value="Genomic_DNA"/>
</dbReference>
<keyword evidence="4 9" id="KW-0547">Nucleotide-binding</keyword>
<evidence type="ECO:0000256" key="9">
    <source>
        <dbReference type="RuleBase" id="RU363036"/>
    </source>
</evidence>
<name>A0A497EWE9_9CREN</name>
<comment type="caution">
    <text evidence="10">The sequence shown here is derived from an EMBL/GenBank/DDBJ whole genome shotgun (WGS) entry which is preliminary data.</text>
</comment>
<dbReference type="Gene3D" id="1.10.240.10">
    <property type="entry name" value="Tyrosyl-Transfer RNA Synthetase"/>
    <property type="match status" value="1"/>
</dbReference>
<dbReference type="PRINTS" id="PR01039">
    <property type="entry name" value="TRNASYNTHTRP"/>
</dbReference>
<dbReference type="InterPro" id="IPR002305">
    <property type="entry name" value="aa-tRNA-synth_Ic"/>
</dbReference>
<evidence type="ECO:0000256" key="4">
    <source>
        <dbReference type="ARBA" id="ARBA00022741"/>
    </source>
</evidence>
<evidence type="ECO:0000256" key="8">
    <source>
        <dbReference type="NCBIfam" id="TIGR00233"/>
    </source>
</evidence>
<evidence type="ECO:0000256" key="6">
    <source>
        <dbReference type="ARBA" id="ARBA00022917"/>
    </source>
</evidence>
<evidence type="ECO:0000313" key="11">
    <source>
        <dbReference type="EMBL" id="RLE52278.1"/>
    </source>
</evidence>
<accession>A0A497EWE9</accession>
<dbReference type="AlphaFoldDB" id="A0A497EWE9"/>
<keyword evidence="7 9" id="KW-0030">Aminoacyl-tRNA synthetase</keyword>
<dbReference type="EMBL" id="QMQZ01000046">
    <property type="protein sequence ID" value="RLE51565.1"/>
    <property type="molecule type" value="Genomic_DNA"/>
</dbReference>
<dbReference type="Proteomes" id="UP000269499">
    <property type="component" value="Unassembled WGS sequence"/>
</dbReference>
<gene>
    <name evidence="10" type="ORF">DRJ20_01905</name>
    <name evidence="11" type="ORF">DRJ26_04880</name>
</gene>
<dbReference type="NCBIfam" id="TIGR00233">
    <property type="entry name" value="trpS"/>
    <property type="match status" value="1"/>
</dbReference>
<evidence type="ECO:0000256" key="1">
    <source>
        <dbReference type="ARBA" id="ARBA00005594"/>
    </source>
</evidence>
<dbReference type="Proteomes" id="UP000268446">
    <property type="component" value="Unassembled WGS sequence"/>
</dbReference>
<evidence type="ECO:0000256" key="2">
    <source>
        <dbReference type="ARBA" id="ARBA00013161"/>
    </source>
</evidence>